<name>A0AAD5XVC1_9FUNG</name>
<dbReference type="GO" id="GO:0003887">
    <property type="term" value="F:DNA-directed DNA polymerase activity"/>
    <property type="evidence" value="ECO:0007669"/>
    <property type="project" value="UniProtKB-KW"/>
</dbReference>
<evidence type="ECO:0000256" key="4">
    <source>
        <dbReference type="ARBA" id="ARBA00022679"/>
    </source>
</evidence>
<dbReference type="GO" id="GO:0003677">
    <property type="term" value="F:DNA binding"/>
    <property type="evidence" value="ECO:0007669"/>
    <property type="project" value="UniProtKB-KW"/>
</dbReference>
<dbReference type="Pfam" id="PF03175">
    <property type="entry name" value="DNA_pol_B_2"/>
    <property type="match status" value="1"/>
</dbReference>
<organism evidence="11 12">
    <name type="scientific">Clydaea vesicula</name>
    <dbReference type="NCBI Taxonomy" id="447962"/>
    <lineage>
        <taxon>Eukaryota</taxon>
        <taxon>Fungi</taxon>
        <taxon>Fungi incertae sedis</taxon>
        <taxon>Chytridiomycota</taxon>
        <taxon>Chytridiomycota incertae sedis</taxon>
        <taxon>Chytridiomycetes</taxon>
        <taxon>Lobulomycetales</taxon>
        <taxon>Lobulomycetaceae</taxon>
        <taxon>Clydaea</taxon>
    </lineage>
</organism>
<sequence>MQRIRRVSESIFGVDRLDYTQNISYDVWMRATPRQRELAIFEAYDKLVDISPILRVDYLPDNSDSIQQIFFLSESMNSLRIEQQKQNVLLESIANRQERSTEYGGWSPNETFENVIPDVHGDGFTMFVLEEEAFYTRYAFEPTFGDEQGYFDSLNSLFNSNIFDPQSFDSINVIFQVYNPDTNRNESYTFSSKMGVEYMMEQLYRLFCEENEGSDRYIFIRKNMFRVIITTIKIPSGGGKNSYVELCYKLYKPRLNTKLEDICFYTCIKIILKDIIGASHKGRYENLKRRMYPDDHSDNYSVPLNDLNIAAKVFDISFIVFENVEPEIICNNGTYTHMWKLYYPCEKLYASDIAIESISNDAGYIVINGQRYYMILYHNNHYDIIQKLMYRHCCSVCGSLEHVTGKCSSLEETTYLIAKQKVFYIFFDFETFVVGEQYPYMVAYIVTDISFSVVEQDVIEGYDCHYKFINKILNKYRNDMKYLIGYNNSGFDNYIIFKPLVKYNIDDDISDKNSIKHNNRLLRIVVKNLVIWDLYMFTRSSLKEACVNYRINIAKQYIDHAYISKMFEKFEHTTDIFRSDEYKSLDIKNYCMNDVHLTVQLFRKIYNELYNITKLNILNYSTLSSLVYKHAKLSFVKLPEWTSEIFNSIPGGRTQAFTKGVLKGKYNMLDINSCYPYICITNVFGTGECYYTKEYSGKSLYLCNCDVDQSSLKIKLIGYKRDKLTPLSWTENFCYNVWLQPEEIYALEANNCPIQVHGYIVWEKYNYILKDVMENYRNHRFQGAKELNVVKEKIAKLMGNSLAGKCMEKNHDDVWCVTKYQSKIKSYIEKYGDTVDIYKVSNKRFLVSGKKQPRNVLDKPRHIGSRILSLARLELWKYLSILENPIYCDTDGFIVSDTELEKFQMTDDKSYGLLKLETSSQETIIISPKSYYMSLDKKSLKGYHDGNIWEAKDNGKVVKTGNTRSKDLYECLLDSELTVTTNFDMITKRFILNKDNKYTLTVLKTIHTEKILS</sequence>
<dbReference type="InterPro" id="IPR004868">
    <property type="entry name" value="DNA-dir_DNA_pol_B_mt/vir"/>
</dbReference>
<keyword evidence="6" id="KW-0235">DNA replication</keyword>
<evidence type="ECO:0000256" key="2">
    <source>
        <dbReference type="ARBA" id="ARBA00012417"/>
    </source>
</evidence>
<keyword evidence="7" id="KW-0239">DNA-directed DNA polymerase</keyword>
<dbReference type="InterPro" id="IPR043502">
    <property type="entry name" value="DNA/RNA_pol_sf"/>
</dbReference>
<protein>
    <recommendedName>
        <fullName evidence="3">Probable DNA polymerase</fullName>
        <ecNumber evidence="2">2.7.7.7</ecNumber>
    </recommendedName>
</protein>
<dbReference type="EMBL" id="JADGJW010001199">
    <property type="protein sequence ID" value="KAJ3205493.1"/>
    <property type="molecule type" value="Genomic_DNA"/>
</dbReference>
<evidence type="ECO:0000313" key="11">
    <source>
        <dbReference type="EMBL" id="KAJ3205493.1"/>
    </source>
</evidence>
<keyword evidence="4" id="KW-0808">Transferase</keyword>
<dbReference type="AlphaFoldDB" id="A0AAD5XVC1"/>
<dbReference type="SUPFAM" id="SSF56672">
    <property type="entry name" value="DNA/RNA polymerases"/>
    <property type="match status" value="1"/>
</dbReference>
<evidence type="ECO:0000256" key="3">
    <source>
        <dbReference type="ARBA" id="ARBA00014385"/>
    </source>
</evidence>
<evidence type="ECO:0000256" key="6">
    <source>
        <dbReference type="ARBA" id="ARBA00022705"/>
    </source>
</evidence>
<keyword evidence="5" id="KW-0548">Nucleotidyltransferase</keyword>
<keyword evidence="12" id="KW-1185">Reference proteome</keyword>
<dbReference type="Proteomes" id="UP001211065">
    <property type="component" value="Unassembled WGS sequence"/>
</dbReference>
<accession>A0AAD5XVC1</accession>
<dbReference type="GO" id="GO:0006260">
    <property type="term" value="P:DNA replication"/>
    <property type="evidence" value="ECO:0007669"/>
    <property type="project" value="UniProtKB-KW"/>
</dbReference>
<evidence type="ECO:0000256" key="8">
    <source>
        <dbReference type="ARBA" id="ARBA00023125"/>
    </source>
</evidence>
<dbReference type="InterPro" id="IPR023211">
    <property type="entry name" value="DNA_pol_palm_dom_sf"/>
</dbReference>
<comment type="similarity">
    <text evidence="1">Belongs to the DNA polymerase type-B family.</text>
</comment>
<dbReference type="Gene3D" id="3.30.420.10">
    <property type="entry name" value="Ribonuclease H-like superfamily/Ribonuclease H"/>
    <property type="match status" value="1"/>
</dbReference>
<evidence type="ECO:0000256" key="9">
    <source>
        <dbReference type="ARBA" id="ARBA00049244"/>
    </source>
</evidence>
<proteinExistence type="inferred from homology"/>
<dbReference type="EC" id="2.7.7.7" evidence="2"/>
<comment type="caution">
    <text evidence="11">The sequence shown here is derived from an EMBL/GenBank/DDBJ whole genome shotgun (WGS) entry which is preliminary data.</text>
</comment>
<comment type="catalytic activity">
    <reaction evidence="9">
        <text>DNA(n) + a 2'-deoxyribonucleoside 5'-triphosphate = DNA(n+1) + diphosphate</text>
        <dbReference type="Rhea" id="RHEA:22508"/>
        <dbReference type="Rhea" id="RHEA-COMP:17339"/>
        <dbReference type="Rhea" id="RHEA-COMP:17340"/>
        <dbReference type="ChEBI" id="CHEBI:33019"/>
        <dbReference type="ChEBI" id="CHEBI:61560"/>
        <dbReference type="ChEBI" id="CHEBI:173112"/>
        <dbReference type="EC" id="2.7.7.7"/>
    </reaction>
</comment>
<evidence type="ECO:0000256" key="1">
    <source>
        <dbReference type="ARBA" id="ARBA00005755"/>
    </source>
</evidence>
<dbReference type="InterPro" id="IPR036397">
    <property type="entry name" value="RNaseH_sf"/>
</dbReference>
<evidence type="ECO:0000256" key="7">
    <source>
        <dbReference type="ARBA" id="ARBA00022932"/>
    </source>
</evidence>
<keyword evidence="8" id="KW-0238">DNA-binding</keyword>
<evidence type="ECO:0000256" key="5">
    <source>
        <dbReference type="ARBA" id="ARBA00022695"/>
    </source>
</evidence>
<dbReference type="GO" id="GO:0000166">
    <property type="term" value="F:nucleotide binding"/>
    <property type="evidence" value="ECO:0007669"/>
    <property type="project" value="InterPro"/>
</dbReference>
<reference evidence="11" key="1">
    <citation type="submission" date="2020-05" db="EMBL/GenBank/DDBJ databases">
        <title>Phylogenomic resolution of chytrid fungi.</title>
        <authorList>
            <person name="Stajich J.E."/>
            <person name="Amses K."/>
            <person name="Simmons R."/>
            <person name="Seto K."/>
            <person name="Myers J."/>
            <person name="Bonds A."/>
            <person name="Quandt C.A."/>
            <person name="Barry K."/>
            <person name="Liu P."/>
            <person name="Grigoriev I."/>
            <person name="Longcore J.E."/>
            <person name="James T.Y."/>
        </authorList>
    </citation>
    <scope>NUCLEOTIDE SEQUENCE</scope>
    <source>
        <strain evidence="11">JEL0476</strain>
    </source>
</reference>
<gene>
    <name evidence="11" type="ORF">HK099_000774</name>
</gene>
<evidence type="ECO:0000313" key="12">
    <source>
        <dbReference type="Proteomes" id="UP001211065"/>
    </source>
</evidence>
<dbReference type="Gene3D" id="3.90.1600.10">
    <property type="entry name" value="Palm domain of DNA polymerase"/>
    <property type="match status" value="1"/>
</dbReference>
<dbReference type="InterPro" id="IPR012337">
    <property type="entry name" value="RNaseH-like_sf"/>
</dbReference>
<dbReference type="SUPFAM" id="SSF53098">
    <property type="entry name" value="Ribonuclease H-like"/>
    <property type="match status" value="1"/>
</dbReference>
<feature type="domain" description="DNA-directed DNA polymerase family B mitochondria/virus" evidence="10">
    <location>
        <begin position="475"/>
        <end position="875"/>
    </location>
</feature>
<evidence type="ECO:0000259" key="10">
    <source>
        <dbReference type="Pfam" id="PF03175"/>
    </source>
</evidence>